<dbReference type="KEGG" id="mai:MICA_1030"/>
<dbReference type="Proteomes" id="UP000009286">
    <property type="component" value="Chromosome"/>
</dbReference>
<dbReference type="EMBL" id="CP002382">
    <property type="protein sequence ID" value="AEP09360.1"/>
    <property type="molecule type" value="Genomic_DNA"/>
</dbReference>
<sequence>MTQRILPSGIMVVSDDLYDPTRHVDGVNYTHLTGGIYLPVPMHELNLAQLQDVNRLRDRGFKSGIEQKNDALKGMVADAVSNFTAGRSFGIVDVGSGLTTMAPYFPGASCYVSIDIDPHVVDALRQQGVESHLAKNIRDVNMGGHDVNVLIALYMLQFNVHDDFFEGLASIMREDDVMFANLYRIDDARKCWLRDQAVAAGLMIGPEIADTKISPGRQVFWTMAKDQSAADRLAAMFGAKLSSLPLP</sequence>
<name>G2KLY1_MICAA</name>
<dbReference type="InterPro" id="IPR029063">
    <property type="entry name" value="SAM-dependent_MTases_sf"/>
</dbReference>
<reference evidence="1 2" key="1">
    <citation type="journal article" date="2011" name="BMC Genomics">
        <title>Genomic insights into an obligate epibiotic bacterial predator: Micavibrio aeruginosavorus ARL-13.</title>
        <authorList>
            <person name="Wang Z."/>
            <person name="Kadouri D."/>
            <person name="Wu M."/>
        </authorList>
    </citation>
    <scope>NUCLEOTIDE SEQUENCE [LARGE SCALE GENOMIC DNA]</scope>
    <source>
        <strain evidence="1 2">ARL-13</strain>
    </source>
</reference>
<protein>
    <submittedName>
        <fullName evidence="1">Uncharacterized protein</fullName>
    </submittedName>
</protein>
<evidence type="ECO:0000313" key="1">
    <source>
        <dbReference type="EMBL" id="AEP09360.1"/>
    </source>
</evidence>
<gene>
    <name evidence="1" type="ordered locus">MICA_1030</name>
</gene>
<keyword evidence="2" id="KW-1185">Reference proteome</keyword>
<accession>G2KLY1</accession>
<dbReference type="OrthoDB" id="3389975at2"/>
<dbReference type="STRING" id="856793.MICA_1030"/>
<dbReference type="HOGENOM" id="CLU_1123512_0_0_5"/>
<dbReference type="SUPFAM" id="SSF53335">
    <property type="entry name" value="S-adenosyl-L-methionine-dependent methyltransferases"/>
    <property type="match status" value="1"/>
</dbReference>
<proteinExistence type="predicted"/>
<dbReference type="RefSeq" id="WP_014102583.1">
    <property type="nucleotide sequence ID" value="NC_016026.1"/>
</dbReference>
<dbReference type="AlphaFoldDB" id="G2KLY1"/>
<organism evidence="1 2">
    <name type="scientific">Micavibrio aeruginosavorus (strain ARL-13)</name>
    <dbReference type="NCBI Taxonomy" id="856793"/>
    <lineage>
        <taxon>Bacteria</taxon>
        <taxon>Pseudomonadati</taxon>
        <taxon>Bdellovibrionota</taxon>
        <taxon>Bdellovibrionia</taxon>
        <taxon>Bdellovibrionales</taxon>
        <taxon>Pseudobdellovibrionaceae</taxon>
        <taxon>Micavibrio</taxon>
    </lineage>
</organism>
<evidence type="ECO:0000313" key="2">
    <source>
        <dbReference type="Proteomes" id="UP000009286"/>
    </source>
</evidence>